<dbReference type="InParanoid" id="A0A2S8SU72"/>
<feature type="domain" description="Gfo/Idh/MocA-like oxidoreductase N-terminal" evidence="4">
    <location>
        <begin position="90"/>
        <end position="213"/>
    </location>
</feature>
<comment type="caution">
    <text evidence="6">The sequence shown here is derived from an EMBL/GenBank/DDBJ whole genome shotgun (WGS) entry which is preliminary data.</text>
</comment>
<dbReference type="InterPro" id="IPR008354">
    <property type="entry name" value="Glc-Fru_OxRdtase_bac"/>
</dbReference>
<dbReference type="SUPFAM" id="SSF55347">
    <property type="entry name" value="Glyceraldehyde-3-phosphate dehydrogenase-like, C-terminal domain"/>
    <property type="match status" value="1"/>
</dbReference>
<dbReference type="InterPro" id="IPR055170">
    <property type="entry name" value="GFO_IDH_MocA-like_dom"/>
</dbReference>
<protein>
    <submittedName>
        <fullName evidence="6">Putative dehydrogenase</fullName>
    </submittedName>
</protein>
<dbReference type="EMBL" id="NIGF01000005">
    <property type="protein sequence ID" value="PQV64345.1"/>
    <property type="molecule type" value="Genomic_DNA"/>
</dbReference>
<dbReference type="PANTHER" id="PTHR22604">
    <property type="entry name" value="OXIDOREDUCTASES"/>
    <property type="match status" value="1"/>
</dbReference>
<sequence length="431" mass="47218">MPENQDDSTKNQDDSTTVATGETSRREFVKMAATGLTLAATSKIALAQAVSDSAIPNSAVSNPAIPNRAIGRPMPELEESLPGAPDERVGYAVVGLGKFALNQILPNFEDSKKSKLVALVSGDANKAQKVARQYNLSSANLYNYQNFDSIRNNPAVRVVYVITPNSLHREFVERAARAGKNVLCEKPFATNSADCRAMIATCRNADVKLMVAYRAQYEPFNLEAIRISRSGELGKIVNIVADHGRPVDASDPADQWRLKKAIAGGGPLPDIGIYSLNACRYLTGEEPIEISAQLVQPAGNPKFREVEQSVVWTMRFPSGVLTTCTATYDFGEVKRYRVFFENGWLDLDPATDYDKHRLTVSKKAPAGLPYKSVEQELPIPEGNQFAAELDHMSNCVLQNLAPKTPGEEGLRDVRLIEVIYEAARTGRTLKI</sequence>
<dbReference type="Pfam" id="PF01408">
    <property type="entry name" value="GFO_IDH_MocA"/>
    <property type="match status" value="1"/>
</dbReference>
<gene>
    <name evidence="6" type="ORF">B1R32_10526</name>
</gene>
<dbReference type="InterPro" id="IPR036291">
    <property type="entry name" value="NAD(P)-bd_dom_sf"/>
</dbReference>
<dbReference type="AlphaFoldDB" id="A0A2S8SU72"/>
<proteinExistence type="inferred from homology"/>
<dbReference type="Pfam" id="PF22725">
    <property type="entry name" value="GFO_IDH_MocA_C3"/>
    <property type="match status" value="1"/>
</dbReference>
<accession>A0A2S8SU72</accession>
<dbReference type="InterPro" id="IPR050984">
    <property type="entry name" value="Gfo/Idh/MocA_domain"/>
</dbReference>
<evidence type="ECO:0000256" key="2">
    <source>
        <dbReference type="ARBA" id="ARBA00023002"/>
    </source>
</evidence>
<feature type="region of interest" description="Disordered" evidence="3">
    <location>
        <begin position="1"/>
        <end position="24"/>
    </location>
</feature>
<evidence type="ECO:0000313" key="7">
    <source>
        <dbReference type="Proteomes" id="UP000237684"/>
    </source>
</evidence>
<evidence type="ECO:0000259" key="5">
    <source>
        <dbReference type="Pfam" id="PF22725"/>
    </source>
</evidence>
<keyword evidence="7" id="KW-1185">Reference proteome</keyword>
<evidence type="ECO:0000259" key="4">
    <source>
        <dbReference type="Pfam" id="PF01408"/>
    </source>
</evidence>
<name>A0A2S8SU72_9BACT</name>
<reference evidence="6 7" key="1">
    <citation type="journal article" date="2018" name="Syst. Appl. Microbiol.">
        <title>Abditibacterium utsteinense sp. nov., the first cultivated member of candidate phylum FBP, isolated from ice-free Antarctic soil samples.</title>
        <authorList>
            <person name="Tahon G."/>
            <person name="Tytgat B."/>
            <person name="Lebbe L."/>
            <person name="Carlier A."/>
            <person name="Willems A."/>
        </authorList>
    </citation>
    <scope>NUCLEOTIDE SEQUENCE [LARGE SCALE GENOMIC DNA]</scope>
    <source>
        <strain evidence="6 7">LMG 29911</strain>
    </source>
</reference>
<dbReference type="PANTHER" id="PTHR22604:SF105">
    <property type="entry name" value="TRANS-1,2-DIHYDROBENZENE-1,2-DIOL DEHYDROGENASE"/>
    <property type="match status" value="1"/>
</dbReference>
<evidence type="ECO:0000256" key="3">
    <source>
        <dbReference type="SAM" id="MobiDB-lite"/>
    </source>
</evidence>
<dbReference type="OrthoDB" id="9795543at2"/>
<comment type="similarity">
    <text evidence="1">Belongs to the Gfo/Idh/MocA family.</text>
</comment>
<dbReference type="Gene3D" id="3.40.50.720">
    <property type="entry name" value="NAD(P)-binding Rossmann-like Domain"/>
    <property type="match status" value="1"/>
</dbReference>
<dbReference type="InterPro" id="IPR000683">
    <property type="entry name" value="Gfo/Idh/MocA-like_OxRdtase_N"/>
</dbReference>
<organism evidence="6 7">
    <name type="scientific">Abditibacterium utsteinense</name>
    <dbReference type="NCBI Taxonomy" id="1960156"/>
    <lineage>
        <taxon>Bacteria</taxon>
        <taxon>Pseudomonadati</taxon>
        <taxon>Abditibacteriota</taxon>
        <taxon>Abditibacteriia</taxon>
        <taxon>Abditibacteriales</taxon>
        <taxon>Abditibacteriaceae</taxon>
        <taxon>Abditibacterium</taxon>
    </lineage>
</organism>
<dbReference type="PRINTS" id="PR01775">
    <property type="entry name" value="GLFROXRDTASE"/>
</dbReference>
<dbReference type="GO" id="GO:0016491">
    <property type="term" value="F:oxidoreductase activity"/>
    <property type="evidence" value="ECO:0007669"/>
    <property type="project" value="UniProtKB-KW"/>
</dbReference>
<dbReference type="GO" id="GO:0000166">
    <property type="term" value="F:nucleotide binding"/>
    <property type="evidence" value="ECO:0007669"/>
    <property type="project" value="InterPro"/>
</dbReference>
<dbReference type="InterPro" id="IPR006311">
    <property type="entry name" value="TAT_signal"/>
</dbReference>
<feature type="domain" description="GFO/IDH/MocA-like oxidoreductase" evidence="5">
    <location>
        <begin position="225"/>
        <end position="345"/>
    </location>
</feature>
<dbReference type="Gene3D" id="3.30.360.10">
    <property type="entry name" value="Dihydrodipicolinate Reductase, domain 2"/>
    <property type="match status" value="1"/>
</dbReference>
<dbReference type="PROSITE" id="PS51318">
    <property type="entry name" value="TAT"/>
    <property type="match status" value="1"/>
</dbReference>
<keyword evidence="2" id="KW-0560">Oxidoreductase</keyword>
<dbReference type="Proteomes" id="UP000237684">
    <property type="component" value="Unassembled WGS sequence"/>
</dbReference>
<dbReference type="SUPFAM" id="SSF51735">
    <property type="entry name" value="NAD(P)-binding Rossmann-fold domains"/>
    <property type="match status" value="1"/>
</dbReference>
<evidence type="ECO:0000256" key="1">
    <source>
        <dbReference type="ARBA" id="ARBA00010928"/>
    </source>
</evidence>
<evidence type="ECO:0000313" key="6">
    <source>
        <dbReference type="EMBL" id="PQV64345.1"/>
    </source>
</evidence>